<reference evidence="4" key="1">
    <citation type="submission" date="2020-01" db="EMBL/GenBank/DDBJ databases">
        <title>Gastrointestinal microbiota of LL stock colony Peromyscus leucopus.</title>
        <authorList>
            <person name="Milovic A."/>
            <person name="Bassam K."/>
            <person name="Keay E."/>
            <person name="Barbour A.G."/>
        </authorList>
    </citation>
    <scope>NUCLEOTIDE SEQUENCE</scope>
    <source>
        <strain evidence="4">LL90</strain>
    </source>
</reference>
<dbReference type="PROSITE" id="PS51459">
    <property type="entry name" value="FIDO"/>
    <property type="match status" value="1"/>
</dbReference>
<dbReference type="InterPro" id="IPR003812">
    <property type="entry name" value="Fido"/>
</dbReference>
<dbReference type="InterPro" id="IPR040198">
    <property type="entry name" value="Fido_containing"/>
</dbReference>
<dbReference type="PANTHER" id="PTHR13504">
    <property type="entry name" value="FIDO DOMAIN-CONTAINING PROTEIN DDB_G0283145"/>
    <property type="match status" value="1"/>
</dbReference>
<dbReference type="Pfam" id="PF02661">
    <property type="entry name" value="Fic"/>
    <property type="match status" value="1"/>
</dbReference>
<feature type="domain" description="Fido" evidence="3">
    <location>
        <begin position="75"/>
        <end position="236"/>
    </location>
</feature>
<dbReference type="Gene3D" id="1.10.10.10">
    <property type="entry name" value="Winged helix-like DNA-binding domain superfamily/Winged helix DNA-binding domain"/>
    <property type="match status" value="1"/>
</dbReference>
<feature type="binding site" evidence="2">
    <location>
        <begin position="171"/>
        <end position="178"/>
    </location>
    <ligand>
        <name>ATP</name>
        <dbReference type="ChEBI" id="CHEBI:30616"/>
    </ligand>
</feature>
<sequence>MTNIENISVTQPILCTTAAIDEFRGELQAMKGAERPVSNEDALQQSIAHIKSKTEQNDYYTLLSEITDKYNHYELDETTVNEFHKILLRNTPIAETEKGHYKQQLNPVYSYTPEGHQIDIFYETASPFETPQMTRELYDWTRKSLKNINCHPLLTIALFMLRFLIIHPFQDGNSRIARALTMFLLLKSGYAHLRFASLESAIENNKEEYYRCLRLAQDQAKQPNPDFSPWLLFFLRTIQRMQKQLRHQLLKVPAAGTLPPLSAKIIEFAATQNSITLQQTVEYTKANINTVKKHLAALTADELLIRRGSSRGSWYTLK</sequence>
<keyword evidence="2" id="KW-0547">Nucleotide-binding</keyword>
<keyword evidence="2" id="KW-0067">ATP-binding</keyword>
<evidence type="ECO:0000259" key="3">
    <source>
        <dbReference type="PROSITE" id="PS51459"/>
    </source>
</evidence>
<name>A0A6M4NNB3_9PROT</name>
<dbReference type="PANTHER" id="PTHR13504:SF38">
    <property type="entry name" value="FIDO DOMAIN-CONTAINING PROTEIN"/>
    <property type="match status" value="1"/>
</dbReference>
<dbReference type="SUPFAM" id="SSF140931">
    <property type="entry name" value="Fic-like"/>
    <property type="match status" value="1"/>
</dbReference>
<evidence type="ECO:0000256" key="2">
    <source>
        <dbReference type="PIRSR" id="PIRSR640198-2"/>
    </source>
</evidence>
<accession>A0A6M4NNB3</accession>
<organism evidence="4">
    <name type="scientific">uncultured Alphaproteobacteria bacterium</name>
    <dbReference type="NCBI Taxonomy" id="91750"/>
    <lineage>
        <taxon>Bacteria</taxon>
        <taxon>Pseudomonadati</taxon>
        <taxon>Pseudomonadota</taxon>
        <taxon>Alphaproteobacteria</taxon>
        <taxon>environmental samples</taxon>
    </lineage>
</organism>
<dbReference type="EMBL" id="MN990729">
    <property type="protein sequence ID" value="QJR98269.1"/>
    <property type="molecule type" value="Genomic_DNA"/>
</dbReference>
<protein>
    <recommendedName>
        <fullName evidence="3">Fido domain-containing protein</fullName>
    </recommendedName>
</protein>
<feature type="binding site" evidence="2">
    <location>
        <begin position="209"/>
        <end position="210"/>
    </location>
    <ligand>
        <name>ATP</name>
        <dbReference type="ChEBI" id="CHEBI:30616"/>
    </ligand>
</feature>
<dbReference type="GO" id="GO:0005524">
    <property type="term" value="F:ATP binding"/>
    <property type="evidence" value="ECO:0007669"/>
    <property type="project" value="UniProtKB-KW"/>
</dbReference>
<dbReference type="AlphaFoldDB" id="A0A6M4NNB3"/>
<proteinExistence type="predicted"/>
<evidence type="ECO:0000256" key="1">
    <source>
        <dbReference type="PIRSR" id="PIRSR640198-1"/>
    </source>
</evidence>
<evidence type="ECO:0000313" key="4">
    <source>
        <dbReference type="EMBL" id="QJR98269.1"/>
    </source>
</evidence>
<feature type="active site" evidence="1">
    <location>
        <position position="167"/>
    </location>
</feature>
<gene>
    <name evidence="4" type="ORF">PlAlph_2740</name>
</gene>
<dbReference type="InterPro" id="IPR036597">
    <property type="entry name" value="Fido-like_dom_sf"/>
</dbReference>
<dbReference type="InterPro" id="IPR036388">
    <property type="entry name" value="WH-like_DNA-bd_sf"/>
</dbReference>
<dbReference type="Gene3D" id="1.10.3290.10">
    <property type="entry name" value="Fido-like domain"/>
    <property type="match status" value="1"/>
</dbReference>